<dbReference type="PANTHER" id="PTHR24220:SF86">
    <property type="entry name" value="ABC TRANSPORTER ABCH.1"/>
    <property type="match status" value="1"/>
</dbReference>
<evidence type="ECO:0000259" key="4">
    <source>
        <dbReference type="PROSITE" id="PS50893"/>
    </source>
</evidence>
<dbReference type="InterPro" id="IPR017911">
    <property type="entry name" value="MacB-like_ATP-bd"/>
</dbReference>
<accession>A0ABY7NKR7</accession>
<keyword evidence="1" id="KW-0813">Transport</keyword>
<protein>
    <submittedName>
        <fullName evidence="5">ABC transporter ATP-binding protein</fullName>
    </submittedName>
</protein>
<evidence type="ECO:0000256" key="2">
    <source>
        <dbReference type="ARBA" id="ARBA00022741"/>
    </source>
</evidence>
<dbReference type="PANTHER" id="PTHR24220">
    <property type="entry name" value="IMPORT ATP-BINDING PROTEIN"/>
    <property type="match status" value="1"/>
</dbReference>
<dbReference type="PROSITE" id="PS50893">
    <property type="entry name" value="ABC_TRANSPORTER_2"/>
    <property type="match status" value="1"/>
</dbReference>
<dbReference type="PROSITE" id="PS00211">
    <property type="entry name" value="ABC_TRANSPORTER_1"/>
    <property type="match status" value="1"/>
</dbReference>
<keyword evidence="3 5" id="KW-0067">ATP-binding</keyword>
<dbReference type="InterPro" id="IPR015854">
    <property type="entry name" value="ABC_transpr_LolD-like"/>
</dbReference>
<organism evidence="5 6">
    <name type="scientific">Cryobacterium breve</name>
    <dbReference type="NCBI Taxonomy" id="1259258"/>
    <lineage>
        <taxon>Bacteria</taxon>
        <taxon>Bacillati</taxon>
        <taxon>Actinomycetota</taxon>
        <taxon>Actinomycetes</taxon>
        <taxon>Micrococcales</taxon>
        <taxon>Microbacteriaceae</taxon>
        <taxon>Cryobacterium</taxon>
    </lineage>
</organism>
<evidence type="ECO:0000256" key="3">
    <source>
        <dbReference type="ARBA" id="ARBA00022840"/>
    </source>
</evidence>
<gene>
    <name evidence="5" type="ORF">KIV56_09510</name>
</gene>
<dbReference type="InterPro" id="IPR027417">
    <property type="entry name" value="P-loop_NTPase"/>
</dbReference>
<dbReference type="EMBL" id="CP075584">
    <property type="protein sequence ID" value="WBM81486.1"/>
    <property type="molecule type" value="Genomic_DNA"/>
</dbReference>
<keyword evidence="6" id="KW-1185">Reference proteome</keyword>
<reference evidence="5 6" key="1">
    <citation type="submission" date="2021-05" db="EMBL/GenBank/DDBJ databases">
        <authorList>
            <person name="Kumar R."/>
            <person name="Kumar A."/>
            <person name="Mukhia S."/>
        </authorList>
    </citation>
    <scope>NUCLEOTIDE SEQUENCE [LARGE SCALE GENOMIC DNA]</scope>
    <source>
        <strain evidence="5 6">ERMR7:08</strain>
    </source>
</reference>
<dbReference type="CDD" id="cd03255">
    <property type="entry name" value="ABC_MJ0796_LolCDE_FtsE"/>
    <property type="match status" value="1"/>
</dbReference>
<dbReference type="InterPro" id="IPR003593">
    <property type="entry name" value="AAA+_ATPase"/>
</dbReference>
<dbReference type="Gene3D" id="3.40.50.300">
    <property type="entry name" value="P-loop containing nucleotide triphosphate hydrolases"/>
    <property type="match status" value="1"/>
</dbReference>
<feature type="domain" description="ABC transporter" evidence="4">
    <location>
        <begin position="38"/>
        <end position="261"/>
    </location>
</feature>
<dbReference type="Pfam" id="PF00005">
    <property type="entry name" value="ABC_tran"/>
    <property type="match status" value="1"/>
</dbReference>
<sequence length="262" mass="28330">MNPVSANPVSANPVSTHSVAALPSHPWTLEADAAGPVIELIDAGKTYTSGTIEFEALKGINLAIHEGEYVAIMGPSGSGKSTIMNILGCLDTLTRGQYRLGGTDVEELDEIELASVRNQQIGFVFQGFNLLSSMPAWRNVELPLVYGHVPREERRKRASRALERVGLGDRLDNKPGEMSGGQQQRVAVARALVGEPTMILADEPTGNLDSVSTRDVLTLFDELNALGRTIVLITHELEVAQRARRIVWVKDGAIVRDEVNAA</sequence>
<evidence type="ECO:0000256" key="1">
    <source>
        <dbReference type="ARBA" id="ARBA00022448"/>
    </source>
</evidence>
<evidence type="ECO:0000313" key="6">
    <source>
        <dbReference type="Proteomes" id="UP001212421"/>
    </source>
</evidence>
<dbReference type="Proteomes" id="UP001212421">
    <property type="component" value="Chromosome"/>
</dbReference>
<evidence type="ECO:0000313" key="5">
    <source>
        <dbReference type="EMBL" id="WBM81486.1"/>
    </source>
</evidence>
<keyword evidence="2" id="KW-0547">Nucleotide-binding</keyword>
<dbReference type="InterPro" id="IPR003439">
    <property type="entry name" value="ABC_transporter-like_ATP-bd"/>
</dbReference>
<dbReference type="SMART" id="SM00382">
    <property type="entry name" value="AAA"/>
    <property type="match status" value="1"/>
</dbReference>
<dbReference type="InterPro" id="IPR017871">
    <property type="entry name" value="ABC_transporter-like_CS"/>
</dbReference>
<dbReference type="SUPFAM" id="SSF52540">
    <property type="entry name" value="P-loop containing nucleoside triphosphate hydrolases"/>
    <property type="match status" value="1"/>
</dbReference>
<name>A0ABY7NKR7_9MICO</name>
<proteinExistence type="predicted"/>
<dbReference type="GO" id="GO:0005524">
    <property type="term" value="F:ATP binding"/>
    <property type="evidence" value="ECO:0007669"/>
    <property type="project" value="UniProtKB-KW"/>
</dbReference>